<accession>A0A4Y8V7I3</accession>
<protein>
    <submittedName>
        <fullName evidence="1">Uncharacterized protein</fullName>
    </submittedName>
</protein>
<name>A0A4Y8V7I3_9PSED</name>
<evidence type="ECO:0000313" key="2">
    <source>
        <dbReference type="Proteomes" id="UP000297555"/>
    </source>
</evidence>
<dbReference type="EMBL" id="SPDQ01000027">
    <property type="protein sequence ID" value="TFH77065.1"/>
    <property type="molecule type" value="Genomic_DNA"/>
</dbReference>
<dbReference type="OrthoDB" id="6966829at2"/>
<dbReference type="AlphaFoldDB" id="A0A4Y8V7I3"/>
<comment type="caution">
    <text evidence="1">The sequence shown here is derived from an EMBL/GenBank/DDBJ whole genome shotgun (WGS) entry which is preliminary data.</text>
</comment>
<organism evidence="1 2">
    <name type="scientific">Pseudomonas kribbensis</name>
    <dbReference type="NCBI Taxonomy" id="1628086"/>
    <lineage>
        <taxon>Bacteria</taxon>
        <taxon>Pseudomonadati</taxon>
        <taxon>Pseudomonadota</taxon>
        <taxon>Gammaproteobacteria</taxon>
        <taxon>Pseudomonadales</taxon>
        <taxon>Pseudomonadaceae</taxon>
        <taxon>Pseudomonas</taxon>
    </lineage>
</organism>
<sequence length="64" mass="7572">MVIRALRAKDNSRHVNARLIRCMKYKKGGFGRPFLWPLPLHYRTHARQDLSENSPREANKIVQE</sequence>
<proteinExistence type="predicted"/>
<dbReference type="Proteomes" id="UP000297555">
    <property type="component" value="Unassembled WGS sequence"/>
</dbReference>
<reference evidence="1 2" key="1">
    <citation type="submission" date="2019-03" db="EMBL/GenBank/DDBJ databases">
        <title>Draft genome sequence of humic substances-degrading Pseudomonas kribbensis CHA-19 from forest soil.</title>
        <authorList>
            <person name="Kim D."/>
        </authorList>
    </citation>
    <scope>NUCLEOTIDE SEQUENCE [LARGE SCALE GENOMIC DNA]</scope>
    <source>
        <strain evidence="1 2">CHA-19</strain>
    </source>
</reference>
<gene>
    <name evidence="1" type="ORF">E4J90_28875</name>
</gene>
<evidence type="ECO:0000313" key="1">
    <source>
        <dbReference type="EMBL" id="TFH77065.1"/>
    </source>
</evidence>